<dbReference type="PANTHER" id="PTHR35332">
    <property type="entry name" value="REGULATION OF ENOLASE PROTEIN 1"/>
    <property type="match status" value="1"/>
</dbReference>
<sequence length="198" mass="23450">MFNFDFNKTFWIYEPKKYEFKNNIIKIATEPNTDFWQRTYYGFRNDNAPALLFKTDEKYFSFTIKTDFNSKNQFDQCGVIIYQNSDNWFKASIEYENEEYQRLGSVVTNNGFSDWATTDIAGNIKSMYYRLSRRESDFCIENSLDGKSFKQMRIFHLFEGDKEVNFGVYACSPSDSSFNAIFSEISVSECLWVEHKNS</sequence>
<dbReference type="Proteomes" id="UP000824633">
    <property type="component" value="Chromosome"/>
</dbReference>
<evidence type="ECO:0000313" key="2">
    <source>
        <dbReference type="Proteomes" id="UP000824633"/>
    </source>
</evidence>
<dbReference type="PANTHER" id="PTHR35332:SF2">
    <property type="entry name" value="REGULATION OF ENOLASE PROTEIN 1"/>
    <property type="match status" value="1"/>
</dbReference>
<evidence type="ECO:0008006" key="3">
    <source>
        <dbReference type="Google" id="ProtNLM"/>
    </source>
</evidence>
<accession>A0ABN6J0E6</accession>
<gene>
    <name evidence="1" type="ORF">psyc5s11_37790</name>
</gene>
<dbReference type="Gene3D" id="2.60.120.200">
    <property type="match status" value="1"/>
</dbReference>
<protein>
    <recommendedName>
        <fullName evidence="3">DUF1349 domain-containing protein</fullName>
    </recommendedName>
</protein>
<proteinExistence type="predicted"/>
<organism evidence="1 2">
    <name type="scientific">Clostridium gelidum</name>
    <dbReference type="NCBI Taxonomy" id="704125"/>
    <lineage>
        <taxon>Bacteria</taxon>
        <taxon>Bacillati</taxon>
        <taxon>Bacillota</taxon>
        <taxon>Clostridia</taxon>
        <taxon>Eubacteriales</taxon>
        <taxon>Clostridiaceae</taxon>
        <taxon>Clostridium</taxon>
    </lineage>
</organism>
<dbReference type="InterPro" id="IPR015987">
    <property type="entry name" value="UCP022704"/>
</dbReference>
<keyword evidence="2" id="KW-1185">Reference proteome</keyword>
<evidence type="ECO:0000313" key="1">
    <source>
        <dbReference type="EMBL" id="BCZ47712.1"/>
    </source>
</evidence>
<dbReference type="Pfam" id="PF07081">
    <property type="entry name" value="DUF1349"/>
    <property type="match status" value="1"/>
</dbReference>
<reference evidence="2" key="1">
    <citation type="submission" date="2021-07" db="EMBL/GenBank/DDBJ databases">
        <title>Complete genome sequencing of a Clostridium isolate.</title>
        <authorList>
            <person name="Ueki A."/>
            <person name="Tonouchi A."/>
        </authorList>
    </citation>
    <scope>NUCLEOTIDE SEQUENCE [LARGE SCALE GENOMIC DNA]</scope>
    <source>
        <strain evidence="2">C5S11</strain>
    </source>
</reference>
<dbReference type="EMBL" id="AP024849">
    <property type="protein sequence ID" value="BCZ47712.1"/>
    <property type="molecule type" value="Genomic_DNA"/>
</dbReference>
<dbReference type="InterPro" id="IPR009784">
    <property type="entry name" value="DUF1349"/>
</dbReference>
<dbReference type="PIRSF" id="PIRSF022704">
    <property type="entry name" value="UCP022704"/>
    <property type="match status" value="1"/>
</dbReference>
<dbReference type="SUPFAM" id="SSF49899">
    <property type="entry name" value="Concanavalin A-like lectins/glucanases"/>
    <property type="match status" value="1"/>
</dbReference>
<dbReference type="RefSeq" id="WP_224034036.1">
    <property type="nucleotide sequence ID" value="NZ_AP024849.1"/>
</dbReference>
<name>A0ABN6J0E6_9CLOT</name>
<dbReference type="InterPro" id="IPR013320">
    <property type="entry name" value="ConA-like_dom_sf"/>
</dbReference>